<evidence type="ECO:0000313" key="5">
    <source>
        <dbReference type="Proteomes" id="UP000297613"/>
    </source>
</evidence>
<dbReference type="AlphaFoldDB" id="A0A6N4QSH0"/>
<dbReference type="GO" id="GO:0046872">
    <property type="term" value="F:metal ion binding"/>
    <property type="evidence" value="ECO:0007669"/>
    <property type="project" value="UniProtKB-KW"/>
</dbReference>
<dbReference type="SUPFAM" id="SSF109854">
    <property type="entry name" value="DinB/YfiT-like putative metalloenzymes"/>
    <property type="match status" value="1"/>
</dbReference>
<keyword evidence="2 3" id="KW-0479">Metal-binding</keyword>
<evidence type="ECO:0000256" key="2">
    <source>
        <dbReference type="ARBA" id="ARBA00022723"/>
    </source>
</evidence>
<evidence type="ECO:0000256" key="1">
    <source>
        <dbReference type="ARBA" id="ARBA00008635"/>
    </source>
</evidence>
<dbReference type="Pfam" id="PF05163">
    <property type="entry name" value="DinB"/>
    <property type="match status" value="1"/>
</dbReference>
<dbReference type="InterPro" id="IPR007837">
    <property type="entry name" value="DinB"/>
</dbReference>
<dbReference type="PANTHER" id="PTHR37302:SF1">
    <property type="entry name" value="PROTEIN DINB"/>
    <property type="match status" value="1"/>
</dbReference>
<accession>A0A6N4QSH0</accession>
<reference evidence="4 5" key="1">
    <citation type="journal article" date="2019" name="PLoS Negl. Trop. Dis.">
        <title>Revisiting the worldwide diversity of Leptospira species in the environment.</title>
        <authorList>
            <person name="Vincent A.T."/>
            <person name="Schiettekatte O."/>
            <person name="Bourhy P."/>
            <person name="Veyrier F.J."/>
            <person name="Picardeau M."/>
        </authorList>
    </citation>
    <scope>NUCLEOTIDE SEQUENCE [LARGE SCALE GENOMIC DNA]</scope>
    <source>
        <strain evidence="4 5">201702445</strain>
    </source>
</reference>
<dbReference type="PANTHER" id="PTHR37302">
    <property type="entry name" value="SLR1116 PROTEIN"/>
    <property type="match status" value="1"/>
</dbReference>
<dbReference type="EMBL" id="RQGM01000033">
    <property type="protein sequence ID" value="TGL85003.1"/>
    <property type="molecule type" value="Genomic_DNA"/>
</dbReference>
<evidence type="ECO:0000256" key="3">
    <source>
        <dbReference type="PIRSR" id="PIRSR607837-1"/>
    </source>
</evidence>
<dbReference type="Gene3D" id="1.20.120.450">
    <property type="entry name" value="dinb family like domain"/>
    <property type="match status" value="1"/>
</dbReference>
<proteinExistence type="inferred from homology"/>
<sequence length="165" mass="19532">MLTPEYCGLMAEYNRWMNEKVYNVCLKLSDAQRKEDRHAFFKSIHSTLNHILWVDMSWMARFNNEPLPKSPAGSDLFTSFEELTRTRKDYDTRIIEWTKTIQSDWLNSPYKFFSIIYQKELEKPIWVLVAHLFNHQTHHRGQITTLLTQMGLDVGVTDLAWMGSV</sequence>
<comment type="caution">
    <text evidence="4">The sequence shown here is derived from an EMBL/GenBank/DDBJ whole genome shotgun (WGS) entry which is preliminary data.</text>
</comment>
<protein>
    <submittedName>
        <fullName evidence="4">Damage-inducible protein DinB</fullName>
    </submittedName>
</protein>
<organism evidence="4 5">
    <name type="scientific">Leptospira yasudae</name>
    <dbReference type="NCBI Taxonomy" id="2202201"/>
    <lineage>
        <taxon>Bacteria</taxon>
        <taxon>Pseudomonadati</taxon>
        <taxon>Spirochaetota</taxon>
        <taxon>Spirochaetia</taxon>
        <taxon>Leptospirales</taxon>
        <taxon>Leptospiraceae</taxon>
        <taxon>Leptospira</taxon>
    </lineage>
</organism>
<name>A0A6N4QSH0_9LEPT</name>
<gene>
    <name evidence="4" type="ORF">EHQ83_09455</name>
</gene>
<dbReference type="RefSeq" id="WP_135572595.1">
    <property type="nucleotide sequence ID" value="NZ_RQGK01000006.1"/>
</dbReference>
<evidence type="ECO:0000313" key="4">
    <source>
        <dbReference type="EMBL" id="TGL85003.1"/>
    </source>
</evidence>
<feature type="binding site" evidence="3">
    <location>
        <position position="139"/>
    </location>
    <ligand>
        <name>a divalent metal cation</name>
        <dbReference type="ChEBI" id="CHEBI:60240"/>
    </ligand>
</feature>
<feature type="binding site" evidence="3">
    <location>
        <position position="135"/>
    </location>
    <ligand>
        <name>a divalent metal cation</name>
        <dbReference type="ChEBI" id="CHEBI:60240"/>
    </ligand>
</feature>
<feature type="binding site" evidence="3">
    <location>
        <position position="50"/>
    </location>
    <ligand>
        <name>a divalent metal cation</name>
        <dbReference type="ChEBI" id="CHEBI:60240"/>
    </ligand>
</feature>
<dbReference type="Proteomes" id="UP000297613">
    <property type="component" value="Unassembled WGS sequence"/>
</dbReference>
<comment type="similarity">
    <text evidence="1">Belongs to the DinB family.</text>
</comment>
<dbReference type="InterPro" id="IPR034660">
    <property type="entry name" value="DinB/YfiT-like"/>
</dbReference>